<organism evidence="8 9">
    <name type="scientific">Amphritea atlantica</name>
    <dbReference type="NCBI Taxonomy" id="355243"/>
    <lineage>
        <taxon>Bacteria</taxon>
        <taxon>Pseudomonadati</taxon>
        <taxon>Pseudomonadota</taxon>
        <taxon>Gammaproteobacteria</taxon>
        <taxon>Oceanospirillales</taxon>
        <taxon>Oceanospirillaceae</taxon>
        <taxon>Amphritea</taxon>
    </lineage>
</organism>
<keyword evidence="2" id="KW-0805">Transcription regulation</keyword>
<dbReference type="PROSITE" id="PS50110">
    <property type="entry name" value="RESPONSE_REGULATORY"/>
    <property type="match status" value="1"/>
</dbReference>
<dbReference type="SMART" id="SM00421">
    <property type="entry name" value="HTH_LUXR"/>
    <property type="match status" value="1"/>
</dbReference>
<dbReference type="Gene3D" id="3.40.50.2300">
    <property type="match status" value="1"/>
</dbReference>
<sequence>MSTEKIRIVLVDDHPLVLEGIIARLEDEPSLEVVGSANDGAQALKLIAQVQPDVVLMDISMPVMTGFEATERLKAEQPDVRVLILSMHESREYILKLIQCGAAGYVLKDVSSSELITAIKTVYSGATYFSAGASQSLFSQTDFQPSGQASESKEALTCREQEVLRLLAQGASNKAMARQLDISVRTVETHRQNIKTKLGIQTAAGLARYAIEHNLID</sequence>
<evidence type="ECO:0000256" key="4">
    <source>
        <dbReference type="ARBA" id="ARBA00023163"/>
    </source>
</evidence>
<dbReference type="InterPro" id="IPR000792">
    <property type="entry name" value="Tscrpt_reg_LuxR_C"/>
</dbReference>
<dbReference type="InterPro" id="IPR011006">
    <property type="entry name" value="CheY-like_superfamily"/>
</dbReference>
<dbReference type="PANTHER" id="PTHR43214">
    <property type="entry name" value="TWO-COMPONENT RESPONSE REGULATOR"/>
    <property type="match status" value="1"/>
</dbReference>
<keyword evidence="1 5" id="KW-0597">Phosphoprotein</keyword>
<reference evidence="8" key="1">
    <citation type="submission" date="2021-04" db="EMBL/GenBank/DDBJ databases">
        <title>Oceanospirillales bacteria with DddD are important DMSP degraders in coastal seawater.</title>
        <authorList>
            <person name="Liu J."/>
        </authorList>
    </citation>
    <scope>NUCLEOTIDE SEQUENCE</scope>
    <source>
        <strain evidence="8">GY6</strain>
    </source>
</reference>
<dbReference type="Pfam" id="PF00072">
    <property type="entry name" value="Response_reg"/>
    <property type="match status" value="1"/>
</dbReference>
<feature type="modified residue" description="4-aspartylphosphate" evidence="5">
    <location>
        <position position="58"/>
    </location>
</feature>
<dbReference type="InterPro" id="IPR039420">
    <property type="entry name" value="WalR-like"/>
</dbReference>
<dbReference type="PROSITE" id="PS50043">
    <property type="entry name" value="HTH_LUXR_2"/>
    <property type="match status" value="1"/>
</dbReference>
<evidence type="ECO:0000256" key="2">
    <source>
        <dbReference type="ARBA" id="ARBA00023015"/>
    </source>
</evidence>
<dbReference type="SUPFAM" id="SSF52172">
    <property type="entry name" value="CheY-like"/>
    <property type="match status" value="1"/>
</dbReference>
<evidence type="ECO:0000313" key="8">
    <source>
        <dbReference type="EMBL" id="UTW03604.1"/>
    </source>
</evidence>
<dbReference type="InterPro" id="IPR001789">
    <property type="entry name" value="Sig_transdc_resp-reg_receiver"/>
</dbReference>
<feature type="domain" description="Response regulatory" evidence="7">
    <location>
        <begin position="7"/>
        <end position="123"/>
    </location>
</feature>
<evidence type="ECO:0000259" key="7">
    <source>
        <dbReference type="PROSITE" id="PS50110"/>
    </source>
</evidence>
<protein>
    <submittedName>
        <fullName evidence="8">Response regulator transcription factor</fullName>
    </submittedName>
</protein>
<dbReference type="PANTHER" id="PTHR43214:SF41">
    <property type="entry name" value="NITRATE_NITRITE RESPONSE REGULATOR PROTEIN NARP"/>
    <property type="match status" value="1"/>
</dbReference>
<gene>
    <name evidence="8" type="ORF">KDX31_00705</name>
</gene>
<evidence type="ECO:0000313" key="9">
    <source>
        <dbReference type="Proteomes" id="UP001059950"/>
    </source>
</evidence>
<keyword evidence="3" id="KW-0238">DNA-binding</keyword>
<proteinExistence type="predicted"/>
<dbReference type="Pfam" id="PF00196">
    <property type="entry name" value="GerE"/>
    <property type="match status" value="1"/>
</dbReference>
<accession>A0ABY5GWC4</accession>
<name>A0ABY5GWC4_9GAMM</name>
<dbReference type="InterPro" id="IPR016032">
    <property type="entry name" value="Sig_transdc_resp-reg_C-effctor"/>
</dbReference>
<dbReference type="SMART" id="SM00448">
    <property type="entry name" value="REC"/>
    <property type="match status" value="1"/>
</dbReference>
<keyword evidence="4" id="KW-0804">Transcription</keyword>
<dbReference type="InterPro" id="IPR058245">
    <property type="entry name" value="NreC/VraR/RcsB-like_REC"/>
</dbReference>
<dbReference type="SUPFAM" id="SSF46894">
    <property type="entry name" value="C-terminal effector domain of the bipartite response regulators"/>
    <property type="match status" value="1"/>
</dbReference>
<dbReference type="Proteomes" id="UP001059950">
    <property type="component" value="Chromosome"/>
</dbReference>
<dbReference type="PRINTS" id="PR00038">
    <property type="entry name" value="HTHLUXR"/>
</dbReference>
<evidence type="ECO:0000259" key="6">
    <source>
        <dbReference type="PROSITE" id="PS50043"/>
    </source>
</evidence>
<evidence type="ECO:0000256" key="1">
    <source>
        <dbReference type="ARBA" id="ARBA00022553"/>
    </source>
</evidence>
<evidence type="ECO:0000256" key="5">
    <source>
        <dbReference type="PROSITE-ProRule" id="PRU00169"/>
    </source>
</evidence>
<dbReference type="EMBL" id="CP073344">
    <property type="protein sequence ID" value="UTW03604.1"/>
    <property type="molecule type" value="Genomic_DNA"/>
</dbReference>
<dbReference type="CDD" id="cd17535">
    <property type="entry name" value="REC_NarL-like"/>
    <property type="match status" value="1"/>
</dbReference>
<evidence type="ECO:0000256" key="3">
    <source>
        <dbReference type="ARBA" id="ARBA00023125"/>
    </source>
</evidence>
<feature type="domain" description="HTH luxR-type" evidence="6">
    <location>
        <begin position="149"/>
        <end position="214"/>
    </location>
</feature>
<dbReference type="CDD" id="cd06170">
    <property type="entry name" value="LuxR_C_like"/>
    <property type="match status" value="1"/>
</dbReference>
<keyword evidence="9" id="KW-1185">Reference proteome</keyword>